<proteinExistence type="predicted"/>
<organism evidence="1">
    <name type="scientific">marine sediment metagenome</name>
    <dbReference type="NCBI Taxonomy" id="412755"/>
    <lineage>
        <taxon>unclassified sequences</taxon>
        <taxon>metagenomes</taxon>
        <taxon>ecological metagenomes</taxon>
    </lineage>
</organism>
<gene>
    <name evidence="1" type="ORF">S01H1_36764</name>
</gene>
<name>X0UMY7_9ZZZZ</name>
<comment type="caution">
    <text evidence="1">The sequence shown here is derived from an EMBL/GenBank/DDBJ whole genome shotgun (WGS) entry which is preliminary data.</text>
</comment>
<sequence length="61" mass="7314">MWMIKKKKCYRVQVGPWKYGLLSKCMPKKDAEKISHWIDNGWLRAWVLSGSEATERRKRFG</sequence>
<dbReference type="AlphaFoldDB" id="X0UMY7"/>
<accession>X0UMY7</accession>
<protein>
    <submittedName>
        <fullName evidence="1">Uncharacterized protein</fullName>
    </submittedName>
</protein>
<evidence type="ECO:0000313" key="1">
    <source>
        <dbReference type="EMBL" id="GAG07124.1"/>
    </source>
</evidence>
<reference evidence="1" key="1">
    <citation type="journal article" date="2014" name="Front. Microbiol.">
        <title>High frequency of phylogenetically diverse reductive dehalogenase-homologous genes in deep subseafloor sedimentary metagenomes.</title>
        <authorList>
            <person name="Kawai M."/>
            <person name="Futagami T."/>
            <person name="Toyoda A."/>
            <person name="Takaki Y."/>
            <person name="Nishi S."/>
            <person name="Hori S."/>
            <person name="Arai W."/>
            <person name="Tsubouchi T."/>
            <person name="Morono Y."/>
            <person name="Uchiyama I."/>
            <person name="Ito T."/>
            <person name="Fujiyama A."/>
            <person name="Inagaki F."/>
            <person name="Takami H."/>
        </authorList>
    </citation>
    <scope>NUCLEOTIDE SEQUENCE</scope>
    <source>
        <strain evidence="1">Expedition CK06-06</strain>
    </source>
</reference>
<dbReference type="EMBL" id="BARS01023059">
    <property type="protein sequence ID" value="GAG07124.1"/>
    <property type="molecule type" value="Genomic_DNA"/>
</dbReference>